<dbReference type="Proteomes" id="UP000824136">
    <property type="component" value="Unassembled WGS sequence"/>
</dbReference>
<reference evidence="2" key="2">
    <citation type="journal article" date="2021" name="PeerJ">
        <title>Extensive microbial diversity within the chicken gut microbiome revealed by metagenomics and culture.</title>
        <authorList>
            <person name="Gilroy R."/>
            <person name="Ravi A."/>
            <person name="Getino M."/>
            <person name="Pursley I."/>
            <person name="Horton D.L."/>
            <person name="Alikhan N.F."/>
            <person name="Baker D."/>
            <person name="Gharbi K."/>
            <person name="Hall N."/>
            <person name="Watson M."/>
            <person name="Adriaenssens E.M."/>
            <person name="Foster-Nyarko E."/>
            <person name="Jarju S."/>
            <person name="Secka A."/>
            <person name="Antonio M."/>
            <person name="Oren A."/>
            <person name="Chaudhuri R.R."/>
            <person name="La Ragione R."/>
            <person name="Hildebrand F."/>
            <person name="Pallen M.J."/>
        </authorList>
    </citation>
    <scope>NUCLEOTIDE SEQUENCE</scope>
    <source>
        <strain evidence="2">CHK33-4379</strain>
    </source>
</reference>
<comment type="caution">
    <text evidence="2">The sequence shown here is derived from an EMBL/GenBank/DDBJ whole genome shotgun (WGS) entry which is preliminary data.</text>
</comment>
<keyword evidence="1" id="KW-1133">Transmembrane helix</keyword>
<dbReference type="AlphaFoldDB" id="A0A9D1KLR3"/>
<keyword evidence="1" id="KW-0472">Membrane</keyword>
<accession>A0A9D1KLR3</accession>
<dbReference type="InterPro" id="IPR043765">
    <property type="entry name" value="DUF5711"/>
</dbReference>
<reference evidence="2" key="1">
    <citation type="submission" date="2020-10" db="EMBL/GenBank/DDBJ databases">
        <authorList>
            <person name="Gilroy R."/>
        </authorList>
    </citation>
    <scope>NUCLEOTIDE SEQUENCE</scope>
    <source>
        <strain evidence="2">CHK33-4379</strain>
    </source>
</reference>
<dbReference type="EMBL" id="DVLL01000021">
    <property type="protein sequence ID" value="HIT59198.1"/>
    <property type="molecule type" value="Genomic_DNA"/>
</dbReference>
<evidence type="ECO:0000313" key="3">
    <source>
        <dbReference type="Proteomes" id="UP000824136"/>
    </source>
</evidence>
<dbReference type="Pfam" id="PF18975">
    <property type="entry name" value="DUF5711"/>
    <property type="match status" value="1"/>
</dbReference>
<organism evidence="2 3">
    <name type="scientific">Candidatus Faeciplasma pullistercoris</name>
    <dbReference type="NCBI Taxonomy" id="2840800"/>
    <lineage>
        <taxon>Bacteria</taxon>
        <taxon>Bacillati</taxon>
        <taxon>Bacillota</taxon>
        <taxon>Clostridia</taxon>
        <taxon>Eubacteriales</taxon>
        <taxon>Oscillospiraceae</taxon>
        <taxon>Oscillospiraceae incertae sedis</taxon>
        <taxon>Candidatus Faeciplasma</taxon>
    </lineage>
</organism>
<proteinExistence type="predicted"/>
<sequence length="391" mass="43941">MADEKSFENDVRKLRKRRKRKRFVKNLLLVLSVLVFASGVYFSRGLWLPYLEGILERGFSNDGDAAAENFPIDISNRSNVRIGGMENCWVMFTDTSLSVRDHNGRELSSVYLPYSSPVVETSSRRALVYDMGGYNLCVVSRTGEVFSKKLENQILFAVVGENGNIAVVTSTDKYASYLTIYDKNGTEVFHWADGNLITAIALDDSGDGCIVSSSYVLGGRFKSVVSKLDFSMTEISAKTMPVDTLCLDVDYTRDDGFWLIGDSALYRYSEDFSLIYTYEYRYDLTQYAVSENVCGMIFNPAGTNSIYLTLFDAELEQPTEITYNEEIHSIEAYDGKVFFNTSTRLNSIDSLGMLVGTSPLDAECESFVINDDEAFLLGYRSINRAELTIHD</sequence>
<feature type="transmembrane region" description="Helical" evidence="1">
    <location>
        <begin position="23"/>
        <end position="42"/>
    </location>
</feature>
<evidence type="ECO:0000313" key="2">
    <source>
        <dbReference type="EMBL" id="HIT59198.1"/>
    </source>
</evidence>
<name>A0A9D1KLR3_9FIRM</name>
<evidence type="ECO:0000256" key="1">
    <source>
        <dbReference type="SAM" id="Phobius"/>
    </source>
</evidence>
<keyword evidence="1" id="KW-0812">Transmembrane</keyword>
<dbReference type="InterPro" id="IPR011047">
    <property type="entry name" value="Quinoprotein_ADH-like_sf"/>
</dbReference>
<dbReference type="SUPFAM" id="SSF50998">
    <property type="entry name" value="Quinoprotein alcohol dehydrogenase-like"/>
    <property type="match status" value="1"/>
</dbReference>
<protein>
    <submittedName>
        <fullName evidence="2">Uncharacterized protein</fullName>
    </submittedName>
</protein>
<gene>
    <name evidence="2" type="ORF">IAC39_05775</name>
</gene>